<feature type="transmembrane region" description="Helical" evidence="1">
    <location>
        <begin position="7"/>
        <end position="25"/>
    </location>
</feature>
<dbReference type="AlphaFoldDB" id="A0A7W6N8J0"/>
<dbReference type="RefSeq" id="WP_027315881.1">
    <property type="nucleotide sequence ID" value="NZ_JACIDC010000006.1"/>
</dbReference>
<proteinExistence type="predicted"/>
<sequence length="135" mass="14731">MKTYLSAYGVTATVFLAIDAVWLSTMTGAFYRPMLGSHLADQPRLVPAAFFYLLYIVGVVYFAVAPALQSEQWSTGLVNGALLGLIAYATYDLTNQATLREWPTALSVVDMAWGTFLTGMSATIGYVVTAWLTRN</sequence>
<feature type="transmembrane region" description="Helical" evidence="1">
    <location>
        <begin position="111"/>
        <end position="132"/>
    </location>
</feature>
<accession>A0A7W6N8J0</accession>
<keyword evidence="3" id="KW-1185">Reference proteome</keyword>
<feature type="transmembrane region" description="Helical" evidence="1">
    <location>
        <begin position="73"/>
        <end position="91"/>
    </location>
</feature>
<gene>
    <name evidence="2" type="ORF">GGR34_002138</name>
</gene>
<organism evidence="2 3">
    <name type="scientific">Microvirga flocculans</name>
    <dbReference type="NCBI Taxonomy" id="217168"/>
    <lineage>
        <taxon>Bacteria</taxon>
        <taxon>Pseudomonadati</taxon>
        <taxon>Pseudomonadota</taxon>
        <taxon>Alphaproteobacteria</taxon>
        <taxon>Hyphomicrobiales</taxon>
        <taxon>Methylobacteriaceae</taxon>
        <taxon>Microvirga</taxon>
    </lineage>
</organism>
<dbReference type="EMBL" id="JACIDC010000006">
    <property type="protein sequence ID" value="MBB4040485.1"/>
    <property type="molecule type" value="Genomic_DNA"/>
</dbReference>
<reference evidence="2 3" key="1">
    <citation type="submission" date="2020-08" db="EMBL/GenBank/DDBJ databases">
        <title>Genomic Encyclopedia of Type Strains, Phase IV (KMG-IV): sequencing the most valuable type-strain genomes for metagenomic binning, comparative biology and taxonomic classification.</title>
        <authorList>
            <person name="Goeker M."/>
        </authorList>
    </citation>
    <scope>NUCLEOTIDE SEQUENCE [LARGE SCALE GENOMIC DNA]</scope>
    <source>
        <strain evidence="2 3">DSM 15743</strain>
    </source>
</reference>
<keyword evidence="1" id="KW-1133">Transmembrane helix</keyword>
<evidence type="ECO:0000256" key="1">
    <source>
        <dbReference type="SAM" id="Phobius"/>
    </source>
</evidence>
<feature type="transmembrane region" description="Helical" evidence="1">
    <location>
        <begin position="45"/>
        <end position="64"/>
    </location>
</feature>
<name>A0A7W6N8J0_9HYPH</name>
<evidence type="ECO:0000313" key="3">
    <source>
        <dbReference type="Proteomes" id="UP000519439"/>
    </source>
</evidence>
<keyword evidence="1" id="KW-0812">Transmembrane</keyword>
<dbReference type="Proteomes" id="UP000519439">
    <property type="component" value="Unassembled WGS sequence"/>
</dbReference>
<comment type="caution">
    <text evidence="2">The sequence shown here is derived from an EMBL/GenBank/DDBJ whole genome shotgun (WGS) entry which is preliminary data.</text>
</comment>
<keyword evidence="1" id="KW-0472">Membrane</keyword>
<dbReference type="Pfam" id="PF09945">
    <property type="entry name" value="DUF2177"/>
    <property type="match status" value="1"/>
</dbReference>
<dbReference type="InterPro" id="IPR018687">
    <property type="entry name" value="DUF2177_membr"/>
</dbReference>
<protein>
    <submittedName>
        <fullName evidence="2">Putative membrane protein</fullName>
    </submittedName>
</protein>
<evidence type="ECO:0000313" key="2">
    <source>
        <dbReference type="EMBL" id="MBB4040485.1"/>
    </source>
</evidence>